<feature type="compositionally biased region" description="Basic residues" evidence="1">
    <location>
        <begin position="646"/>
        <end position="662"/>
    </location>
</feature>
<feature type="region of interest" description="Disordered" evidence="1">
    <location>
        <begin position="645"/>
        <end position="664"/>
    </location>
</feature>
<feature type="region of interest" description="Disordered" evidence="1">
    <location>
        <begin position="724"/>
        <end position="747"/>
    </location>
</feature>
<dbReference type="Proteomes" id="UP001159363">
    <property type="component" value="Chromosome 9"/>
</dbReference>
<keyword evidence="3" id="KW-1185">Reference proteome</keyword>
<dbReference type="EMBL" id="JARBHB010000010">
    <property type="protein sequence ID" value="KAJ8873667.1"/>
    <property type="molecule type" value="Genomic_DNA"/>
</dbReference>
<sequence length="819" mass="90631">MFSSNSWYTSNLQSVKPAMVAERLDCSSPTGANWVQCPTGSLLDVADRRVFSLGDLQFPPPLHSGAAPSSPHFTLKRNKKLQTYEVCLRARRSLALSRGYRGNISANTHLRWAEVIELLDCSPPNNGEPGSIPGRVTPDIRMLGNVQDDAAGRWVFSGISRFPRSCIPALLNCHSFHPPHRISTCLGGEIRPRSRLHARVQLHALPREALVCCGWQPFPPTTPFIIRPARAGEQMSLPSRARIQKALTKSVALRRQRASPNNGQVTTADKLQCCQMAVYFPFSGKFQLSLARNEKKKKERSEVRQGWSGAGVQGRGKREILEKDPPTSGIVQRDSHMRRSGGGPRRESNPANNAEHTERKNHTVAERLVCSPPTMANRVQTRPGHRIFACRNHAGRCRWSAGFLRDLPFPLPFHLGAAPYSHQSPSSALKTPLLKAAQKSLLTLLRTNTRMASQECEPSEKPVNTKARTKELEKKTKERKTDVSENITRVKRTASNQESGSVLTCHEIQLVLKSFRKNRACLGTVIFREKFSRQDSVQSTVGSPRFFDWLKHVLVGVNCLRTNHKGAHASKMASLARNTRECRSPINTHGGNLLARIDSPANREPFAPRNNQPGTRSAIGSDACRADLINCDPIVKPCGFTTLRPPNRRGRGIRSSQRKKAKILSPSLARPHILAPSTTEGLRSSPSETKRVVWLPLTARSVSESGNLPRPPPSYGVNHCQHESNPMIGHQREPNGGANRSSQSSLAGTTVTEQLVCSPPTQAIRVKSPAGSLRIFVGIATNDHVGRRVFSGISHIPRSFIPELLHTHLNHPHRLSRPR</sequence>
<accession>A0ABQ9GNU2</accession>
<protein>
    <submittedName>
        <fullName evidence="2">Uncharacterized protein</fullName>
    </submittedName>
</protein>
<evidence type="ECO:0000256" key="1">
    <source>
        <dbReference type="SAM" id="MobiDB-lite"/>
    </source>
</evidence>
<gene>
    <name evidence="2" type="ORF">PR048_024497</name>
</gene>
<feature type="non-terminal residue" evidence="2">
    <location>
        <position position="819"/>
    </location>
</feature>
<evidence type="ECO:0000313" key="2">
    <source>
        <dbReference type="EMBL" id="KAJ8873667.1"/>
    </source>
</evidence>
<feature type="compositionally biased region" description="Polar residues" evidence="1">
    <location>
        <begin position="738"/>
        <end position="747"/>
    </location>
</feature>
<evidence type="ECO:0000313" key="3">
    <source>
        <dbReference type="Proteomes" id="UP001159363"/>
    </source>
</evidence>
<feature type="compositionally biased region" description="Basic and acidic residues" evidence="1">
    <location>
        <begin position="355"/>
        <end position="365"/>
    </location>
</feature>
<feature type="compositionally biased region" description="Basic and acidic residues" evidence="1">
    <location>
        <begin position="468"/>
        <end position="483"/>
    </location>
</feature>
<reference evidence="2 3" key="1">
    <citation type="submission" date="2023-02" db="EMBL/GenBank/DDBJ databases">
        <title>LHISI_Scaffold_Assembly.</title>
        <authorList>
            <person name="Stuart O.P."/>
            <person name="Cleave R."/>
            <person name="Magrath M.J.L."/>
            <person name="Mikheyev A.S."/>
        </authorList>
    </citation>
    <scope>NUCLEOTIDE SEQUENCE [LARGE SCALE GENOMIC DNA]</scope>
    <source>
        <strain evidence="2">Daus_M_001</strain>
        <tissue evidence="2">Leg muscle</tissue>
    </source>
</reference>
<name>A0ABQ9GNU2_9NEOP</name>
<feature type="region of interest" description="Disordered" evidence="1">
    <location>
        <begin position="294"/>
        <end position="366"/>
    </location>
</feature>
<feature type="compositionally biased region" description="Basic and acidic residues" evidence="1">
    <location>
        <begin position="316"/>
        <end position="325"/>
    </location>
</feature>
<organism evidence="2 3">
    <name type="scientific">Dryococelus australis</name>
    <dbReference type="NCBI Taxonomy" id="614101"/>
    <lineage>
        <taxon>Eukaryota</taxon>
        <taxon>Metazoa</taxon>
        <taxon>Ecdysozoa</taxon>
        <taxon>Arthropoda</taxon>
        <taxon>Hexapoda</taxon>
        <taxon>Insecta</taxon>
        <taxon>Pterygota</taxon>
        <taxon>Neoptera</taxon>
        <taxon>Polyneoptera</taxon>
        <taxon>Phasmatodea</taxon>
        <taxon>Verophasmatodea</taxon>
        <taxon>Anareolatae</taxon>
        <taxon>Phasmatidae</taxon>
        <taxon>Eurycanthinae</taxon>
        <taxon>Dryococelus</taxon>
    </lineage>
</organism>
<proteinExistence type="predicted"/>
<feature type="region of interest" description="Disordered" evidence="1">
    <location>
        <begin position="451"/>
        <end position="484"/>
    </location>
</feature>
<comment type="caution">
    <text evidence="2">The sequence shown here is derived from an EMBL/GenBank/DDBJ whole genome shotgun (WGS) entry which is preliminary data.</text>
</comment>